<evidence type="ECO:0000256" key="4">
    <source>
        <dbReference type="ARBA" id="ARBA00023125"/>
    </source>
</evidence>
<dbReference type="InterPro" id="IPR000524">
    <property type="entry name" value="Tscrpt_reg_HTH_GntR"/>
</dbReference>
<dbReference type="Pfam" id="PF00155">
    <property type="entry name" value="Aminotran_1_2"/>
    <property type="match status" value="1"/>
</dbReference>
<sequence>MDRTAEKPLHQQITEQIRSAVHTGGLRARDAIPASRQLAQQLGVSRAVVLEAYEQLRSEGYLCARHGAGTFVNSVAADAPGPAGHADAGPRASPPDVGWTSAPVIPSPRDHARETDVLDLRPNIPDLRRFPLSRWQRALVQACQGLGALGLERGCPQGSPRLRDEIARHLRLTRAVPVTADQVVVTNGTSDGLELTTALLLRPGDTVLTEDPLPPAARAVLDRAGARAIAVPVDAAGMRTQDIGPRLRECGVRPDEVRALYLAPQRQPLTGALLSARRREWLARWAEAHRATVVEVDYCGEFCAPEEKLPAIAGMAPANTIHVGSFTKTMFPALGMGYLAMPTTTAERLLDGGLLASRRSSPEQEAMADFLASGAYSRHVANMARLYRGRLDRTLDALRRLGSGLLRPYTGTGLHLMVDVDRPRTEVGIAEAALAHGVRVHPVSAHYRALEPGLPAFLLGYGAVPEDRLEEGVRRLVRALGG</sequence>
<evidence type="ECO:0000256" key="5">
    <source>
        <dbReference type="ARBA" id="ARBA00023163"/>
    </source>
</evidence>
<dbReference type="InterPro" id="IPR036388">
    <property type="entry name" value="WH-like_DNA-bd_sf"/>
</dbReference>
<keyword evidence="8" id="KW-0032">Aminotransferase</keyword>
<keyword evidence="8" id="KW-0808">Transferase</keyword>
<feature type="domain" description="HTH gntR-type" evidence="7">
    <location>
        <begin position="7"/>
        <end position="75"/>
    </location>
</feature>
<comment type="similarity">
    <text evidence="1">In the C-terminal section; belongs to the class-I pyridoxal-phosphate-dependent aminotransferase family.</text>
</comment>
<feature type="region of interest" description="Disordered" evidence="6">
    <location>
        <begin position="81"/>
        <end position="109"/>
    </location>
</feature>
<dbReference type="InterPro" id="IPR051446">
    <property type="entry name" value="HTH_trans_reg/aminotransferase"/>
</dbReference>
<evidence type="ECO:0000256" key="6">
    <source>
        <dbReference type="SAM" id="MobiDB-lite"/>
    </source>
</evidence>
<dbReference type="PROSITE" id="PS50949">
    <property type="entry name" value="HTH_GNTR"/>
    <property type="match status" value="1"/>
</dbReference>
<keyword evidence="4" id="KW-0238">DNA-binding</keyword>
<name>K4NYE1_9PSEU</name>
<evidence type="ECO:0000259" key="7">
    <source>
        <dbReference type="PROSITE" id="PS50949"/>
    </source>
</evidence>
<evidence type="ECO:0000313" key="8">
    <source>
        <dbReference type="EMBL" id="AFV52118.1"/>
    </source>
</evidence>
<dbReference type="SUPFAM" id="SSF46785">
    <property type="entry name" value="Winged helix' DNA-binding domain"/>
    <property type="match status" value="1"/>
</dbReference>
<organism evidence="8">
    <name type="scientific">Streptoalloteichus sp. ATCC 53650</name>
    <dbReference type="NCBI Taxonomy" id="756733"/>
    <lineage>
        <taxon>Bacteria</taxon>
        <taxon>Bacillati</taxon>
        <taxon>Actinomycetota</taxon>
        <taxon>Actinomycetes</taxon>
        <taxon>Pseudonocardiales</taxon>
        <taxon>Pseudonocardiaceae</taxon>
        <taxon>Streptoalloteichus</taxon>
    </lineage>
</organism>
<dbReference type="PANTHER" id="PTHR46577:SF1">
    <property type="entry name" value="HTH-TYPE TRANSCRIPTIONAL REGULATORY PROTEIN GABR"/>
    <property type="match status" value="1"/>
</dbReference>
<evidence type="ECO:0000256" key="2">
    <source>
        <dbReference type="ARBA" id="ARBA00022898"/>
    </source>
</evidence>
<dbReference type="Gene3D" id="1.10.10.10">
    <property type="entry name" value="Winged helix-like DNA-binding domain superfamily/Winged helix DNA-binding domain"/>
    <property type="match status" value="1"/>
</dbReference>
<keyword evidence="5" id="KW-0804">Transcription</keyword>
<proteinExistence type="inferred from homology"/>
<dbReference type="GO" id="GO:0008483">
    <property type="term" value="F:transaminase activity"/>
    <property type="evidence" value="ECO:0007669"/>
    <property type="project" value="UniProtKB-KW"/>
</dbReference>
<dbReference type="InterPro" id="IPR015421">
    <property type="entry name" value="PyrdxlP-dep_Trfase_major"/>
</dbReference>
<dbReference type="InterPro" id="IPR015424">
    <property type="entry name" value="PyrdxlP-dep_Trfase"/>
</dbReference>
<reference evidence="8" key="1">
    <citation type="journal article" date="2013" name="Proc. Natl. Acad. Sci. U.S.A.">
        <title>A new member of the 4-methylideneimidazole-5-one-containing aminomutase family from the enediyne kedarcidin biosynthetic pathway.</title>
        <authorList>
            <person name="Huang S.X."/>
            <person name="Lohman J.R."/>
            <person name="Huang T."/>
            <person name="Shen B."/>
        </authorList>
    </citation>
    <scope>NUCLEOTIDE SEQUENCE</scope>
    <source>
        <strain evidence="8">ATCC 53650</strain>
    </source>
</reference>
<dbReference type="InterPro" id="IPR004839">
    <property type="entry name" value="Aminotransferase_I/II_large"/>
</dbReference>
<dbReference type="PRINTS" id="PR00035">
    <property type="entry name" value="HTHGNTR"/>
</dbReference>
<dbReference type="Gene3D" id="3.40.640.10">
    <property type="entry name" value="Type I PLP-dependent aspartate aminotransferase-like (Major domain)"/>
    <property type="match status" value="1"/>
</dbReference>
<dbReference type="GO" id="GO:0003677">
    <property type="term" value="F:DNA binding"/>
    <property type="evidence" value="ECO:0007669"/>
    <property type="project" value="UniProtKB-KW"/>
</dbReference>
<keyword evidence="2" id="KW-0663">Pyridoxal phosphate</keyword>
<accession>K4NYE1</accession>
<dbReference type="SUPFAM" id="SSF53383">
    <property type="entry name" value="PLP-dependent transferases"/>
    <property type="match status" value="1"/>
</dbReference>
<feature type="compositionally biased region" description="Low complexity" evidence="6">
    <location>
        <begin position="81"/>
        <end position="91"/>
    </location>
</feature>
<keyword evidence="3" id="KW-0805">Transcription regulation</keyword>
<dbReference type="EMBL" id="JX679499">
    <property type="protein sequence ID" value="AFV52118.1"/>
    <property type="molecule type" value="Genomic_DNA"/>
</dbReference>
<dbReference type="GO" id="GO:0003700">
    <property type="term" value="F:DNA-binding transcription factor activity"/>
    <property type="evidence" value="ECO:0007669"/>
    <property type="project" value="InterPro"/>
</dbReference>
<dbReference type="Pfam" id="PF00392">
    <property type="entry name" value="GntR"/>
    <property type="match status" value="1"/>
</dbReference>
<dbReference type="InterPro" id="IPR036390">
    <property type="entry name" value="WH_DNA-bd_sf"/>
</dbReference>
<dbReference type="CDD" id="cd07377">
    <property type="entry name" value="WHTH_GntR"/>
    <property type="match status" value="1"/>
</dbReference>
<dbReference type="PANTHER" id="PTHR46577">
    <property type="entry name" value="HTH-TYPE TRANSCRIPTIONAL REGULATORY PROTEIN GABR"/>
    <property type="match status" value="1"/>
</dbReference>
<evidence type="ECO:0000256" key="1">
    <source>
        <dbReference type="ARBA" id="ARBA00005384"/>
    </source>
</evidence>
<evidence type="ECO:0000256" key="3">
    <source>
        <dbReference type="ARBA" id="ARBA00023015"/>
    </source>
</evidence>
<dbReference type="AlphaFoldDB" id="K4NYE1"/>
<protein>
    <submittedName>
        <fullName evidence="8">Putative GntR transcriptional regulator/aminotransferase</fullName>
    </submittedName>
</protein>
<dbReference type="CDD" id="cd00609">
    <property type="entry name" value="AAT_like"/>
    <property type="match status" value="1"/>
</dbReference>
<dbReference type="SMART" id="SM00345">
    <property type="entry name" value="HTH_GNTR"/>
    <property type="match status" value="1"/>
</dbReference>
<dbReference type="GO" id="GO:0030170">
    <property type="term" value="F:pyridoxal phosphate binding"/>
    <property type="evidence" value="ECO:0007669"/>
    <property type="project" value="InterPro"/>
</dbReference>